<dbReference type="PROSITE" id="PS51677">
    <property type="entry name" value="NODB"/>
    <property type="match status" value="1"/>
</dbReference>
<proteinExistence type="predicted"/>
<dbReference type="InterPro" id="IPR050248">
    <property type="entry name" value="Polysacc_deacetylase_ArnD"/>
</dbReference>
<dbReference type="Pfam" id="PF01522">
    <property type="entry name" value="Polysacc_deac_1"/>
    <property type="match status" value="1"/>
</dbReference>
<dbReference type="PROSITE" id="PS51257">
    <property type="entry name" value="PROKAR_LIPOPROTEIN"/>
    <property type="match status" value="1"/>
</dbReference>
<feature type="region of interest" description="Disordered" evidence="3">
    <location>
        <begin position="253"/>
        <end position="280"/>
    </location>
</feature>
<evidence type="ECO:0000256" key="2">
    <source>
        <dbReference type="ARBA" id="ARBA00022801"/>
    </source>
</evidence>
<dbReference type="PANTHER" id="PTHR10587">
    <property type="entry name" value="GLYCOSYL TRANSFERASE-RELATED"/>
    <property type="match status" value="1"/>
</dbReference>
<dbReference type="Proteomes" id="UP000190637">
    <property type="component" value="Unassembled WGS sequence"/>
</dbReference>
<dbReference type="AlphaFoldDB" id="A0A1T4M4B7"/>
<evidence type="ECO:0000256" key="3">
    <source>
        <dbReference type="SAM" id="MobiDB-lite"/>
    </source>
</evidence>
<organism evidence="6 7">
    <name type="scientific">Marinactinospora thermotolerans DSM 45154</name>
    <dbReference type="NCBI Taxonomy" id="1122192"/>
    <lineage>
        <taxon>Bacteria</taxon>
        <taxon>Bacillati</taxon>
        <taxon>Actinomycetota</taxon>
        <taxon>Actinomycetes</taxon>
        <taxon>Streptosporangiales</taxon>
        <taxon>Nocardiopsidaceae</taxon>
        <taxon>Marinactinospora</taxon>
    </lineage>
</organism>
<feature type="chain" id="PRO_5039428688" evidence="4">
    <location>
        <begin position="24"/>
        <end position="501"/>
    </location>
</feature>
<feature type="signal peptide" evidence="4">
    <location>
        <begin position="1"/>
        <end position="23"/>
    </location>
</feature>
<evidence type="ECO:0000313" key="6">
    <source>
        <dbReference type="EMBL" id="SJZ61761.1"/>
    </source>
</evidence>
<keyword evidence="1" id="KW-0479">Metal-binding</keyword>
<reference evidence="6 7" key="1">
    <citation type="submission" date="2017-02" db="EMBL/GenBank/DDBJ databases">
        <authorList>
            <person name="Peterson S.W."/>
        </authorList>
    </citation>
    <scope>NUCLEOTIDE SEQUENCE [LARGE SCALE GENOMIC DNA]</scope>
    <source>
        <strain evidence="6 7">DSM 45154</strain>
    </source>
</reference>
<feature type="region of interest" description="Disordered" evidence="3">
    <location>
        <begin position="18"/>
        <end position="44"/>
    </location>
</feature>
<dbReference type="GO" id="GO:0016810">
    <property type="term" value="F:hydrolase activity, acting on carbon-nitrogen (but not peptide) bonds"/>
    <property type="evidence" value="ECO:0007669"/>
    <property type="project" value="InterPro"/>
</dbReference>
<name>A0A1T4M4B7_9ACTN</name>
<sequence length="501" mass="53213">MRGVAAASAAVLLAGACSSGSEAEHASGTQEDPREPATGEPGELTVVDPALVVDLGEEKSSEDDGVAVEVAYPTVPNAAPLTEHLAAATAQEVDDFRAANPGAKSIGIDWGVTVAGDDVVGIRLVQDEEDSEGPRTLYSTHWYDAANGRPAYSTQLIAGQEELDALNDIVQENLSASDDVDVSALHPILRLYDSMGFNADGDLVVEFDEGQVAPPEDGRVFTVVRKDDVEPLLSDFGRRAQAAATVVTPDFRIERPAPSPSADPAPSAVPGVLPARDDSVDCSAPDSKCVALTFDDGPGERTPELLDALAEHDARATFFLTGGPVREHPTTVRRQYAEGHEVANHTVTHPDLTTVSSGKVTSELATVNALIRRETGYDVDLMRPPYGATNDSVAEVSKELGLAEIIWSVDTNDWKDRNADIVAKRAVENVQPGSIILMHDIHSTTVDAVPEILKRLEEQGYTMVTVSQLLGDTEAGKSYFDGHPEPEEQEEAPDPSASPDA</sequence>
<dbReference type="GO" id="GO:0046872">
    <property type="term" value="F:metal ion binding"/>
    <property type="evidence" value="ECO:0007669"/>
    <property type="project" value="UniProtKB-KW"/>
</dbReference>
<evidence type="ECO:0000313" key="7">
    <source>
        <dbReference type="Proteomes" id="UP000190637"/>
    </source>
</evidence>
<evidence type="ECO:0000256" key="1">
    <source>
        <dbReference type="ARBA" id="ARBA00022723"/>
    </source>
</evidence>
<evidence type="ECO:0000259" key="5">
    <source>
        <dbReference type="PROSITE" id="PS51677"/>
    </source>
</evidence>
<dbReference type="PANTHER" id="PTHR10587:SF133">
    <property type="entry name" value="CHITIN DEACETYLASE 1-RELATED"/>
    <property type="match status" value="1"/>
</dbReference>
<dbReference type="InterPro" id="IPR011330">
    <property type="entry name" value="Glyco_hydro/deAcase_b/a-brl"/>
</dbReference>
<evidence type="ECO:0000256" key="4">
    <source>
        <dbReference type="SAM" id="SignalP"/>
    </source>
</evidence>
<dbReference type="GO" id="GO:0005975">
    <property type="term" value="P:carbohydrate metabolic process"/>
    <property type="evidence" value="ECO:0007669"/>
    <property type="project" value="InterPro"/>
</dbReference>
<dbReference type="CDD" id="cd10917">
    <property type="entry name" value="CE4_NodB_like_6s_7s"/>
    <property type="match status" value="1"/>
</dbReference>
<accession>A0A1T4M4B7</accession>
<gene>
    <name evidence="6" type="ORF">SAMN02745673_00939</name>
</gene>
<keyword evidence="4" id="KW-0732">Signal</keyword>
<keyword evidence="7" id="KW-1185">Reference proteome</keyword>
<dbReference type="Gene3D" id="3.20.20.370">
    <property type="entry name" value="Glycoside hydrolase/deacetylase"/>
    <property type="match status" value="1"/>
</dbReference>
<dbReference type="InterPro" id="IPR002509">
    <property type="entry name" value="NODB_dom"/>
</dbReference>
<dbReference type="STRING" id="1122192.SAMN02745673_00939"/>
<dbReference type="SUPFAM" id="SSF88713">
    <property type="entry name" value="Glycoside hydrolase/deacetylase"/>
    <property type="match status" value="1"/>
</dbReference>
<dbReference type="GO" id="GO:0016020">
    <property type="term" value="C:membrane"/>
    <property type="evidence" value="ECO:0007669"/>
    <property type="project" value="TreeGrafter"/>
</dbReference>
<feature type="region of interest" description="Disordered" evidence="3">
    <location>
        <begin position="474"/>
        <end position="501"/>
    </location>
</feature>
<feature type="domain" description="NodB homology" evidence="5">
    <location>
        <begin position="288"/>
        <end position="464"/>
    </location>
</feature>
<keyword evidence="2" id="KW-0378">Hydrolase</keyword>
<dbReference type="EMBL" id="FUWS01000002">
    <property type="protein sequence ID" value="SJZ61761.1"/>
    <property type="molecule type" value="Genomic_DNA"/>
</dbReference>
<protein>
    <submittedName>
        <fullName evidence="6">Peptidoglycan/xylan/chitin deacetylase, PgdA/CDA1 family</fullName>
    </submittedName>
</protein>